<keyword evidence="3" id="KW-1003">Cell membrane</keyword>
<keyword evidence="10" id="KW-1185">Reference proteome</keyword>
<dbReference type="PROSITE" id="PS50928">
    <property type="entry name" value="ABC_TM1"/>
    <property type="match status" value="1"/>
</dbReference>
<name>A0ABV8U2C9_9ACTN</name>
<feature type="transmembrane region" description="Helical" evidence="7">
    <location>
        <begin position="255"/>
        <end position="281"/>
    </location>
</feature>
<dbReference type="Pfam" id="PF00528">
    <property type="entry name" value="BPD_transp_1"/>
    <property type="match status" value="1"/>
</dbReference>
<accession>A0ABV8U2C9</accession>
<organism evidence="9 10">
    <name type="scientific">Salininema proteolyticum</name>
    <dbReference type="NCBI Taxonomy" id="1607685"/>
    <lineage>
        <taxon>Bacteria</taxon>
        <taxon>Bacillati</taxon>
        <taxon>Actinomycetota</taxon>
        <taxon>Actinomycetes</taxon>
        <taxon>Glycomycetales</taxon>
        <taxon>Glycomycetaceae</taxon>
        <taxon>Salininema</taxon>
    </lineage>
</organism>
<feature type="transmembrane region" description="Helical" evidence="7">
    <location>
        <begin position="12"/>
        <end position="30"/>
    </location>
</feature>
<evidence type="ECO:0000256" key="7">
    <source>
        <dbReference type="RuleBase" id="RU363032"/>
    </source>
</evidence>
<evidence type="ECO:0000256" key="5">
    <source>
        <dbReference type="ARBA" id="ARBA00022989"/>
    </source>
</evidence>
<evidence type="ECO:0000259" key="8">
    <source>
        <dbReference type="PROSITE" id="PS50928"/>
    </source>
</evidence>
<dbReference type="Pfam" id="PF19300">
    <property type="entry name" value="BPD_transp_1_N"/>
    <property type="match status" value="1"/>
</dbReference>
<keyword evidence="4 7" id="KW-0812">Transmembrane</keyword>
<dbReference type="CDD" id="cd06261">
    <property type="entry name" value="TM_PBP2"/>
    <property type="match status" value="1"/>
</dbReference>
<dbReference type="Proteomes" id="UP001595823">
    <property type="component" value="Unassembled WGS sequence"/>
</dbReference>
<dbReference type="Gene3D" id="1.10.3720.10">
    <property type="entry name" value="MetI-like"/>
    <property type="match status" value="1"/>
</dbReference>
<feature type="transmembrane region" description="Helical" evidence="7">
    <location>
        <begin position="101"/>
        <end position="121"/>
    </location>
</feature>
<dbReference type="InterPro" id="IPR035906">
    <property type="entry name" value="MetI-like_sf"/>
</dbReference>
<comment type="caution">
    <text evidence="9">The sequence shown here is derived from an EMBL/GenBank/DDBJ whole genome shotgun (WGS) entry which is preliminary data.</text>
</comment>
<evidence type="ECO:0000256" key="6">
    <source>
        <dbReference type="ARBA" id="ARBA00023136"/>
    </source>
</evidence>
<evidence type="ECO:0000256" key="2">
    <source>
        <dbReference type="ARBA" id="ARBA00022448"/>
    </source>
</evidence>
<gene>
    <name evidence="9" type="ORF">ACFPET_18910</name>
</gene>
<dbReference type="SUPFAM" id="SSF161098">
    <property type="entry name" value="MetI-like"/>
    <property type="match status" value="1"/>
</dbReference>
<sequence>MLRHTLKRLLQLIPALLGLTLVLFAWFKLLPGGPEYALLPENATDEQRASLRESLGLNDPIWTQYFDFLKGLATFDFGNSVSTGRAVGTELAERFPATIELSLSAMLLAVIVGIPLGYFAARRRGSILDTAAVSTSLVGICIPVFFLAVVLKVIFSEVLGILPTLGRLSSATAYTEVTGFRVLDGILTGEFHVAWDAIVHLIVPALALASIPLAIITRITRASVLEVMDEDYVRTADAKGLSKSTVRVSHVMRNALLPVVTVIGLLFGSLFAGAVLTETVFEINGLGRFVYEATQNKDYPALLGSIMLIAFVFVVINLLVDLSYNLIDPRLRVK</sequence>
<keyword evidence="2 7" id="KW-0813">Transport</keyword>
<dbReference type="InterPro" id="IPR000515">
    <property type="entry name" value="MetI-like"/>
</dbReference>
<comment type="similarity">
    <text evidence="7">Belongs to the binding-protein-dependent transport system permease family.</text>
</comment>
<evidence type="ECO:0000313" key="10">
    <source>
        <dbReference type="Proteomes" id="UP001595823"/>
    </source>
</evidence>
<dbReference type="EMBL" id="JBHSDK010000028">
    <property type="protein sequence ID" value="MFC4337274.1"/>
    <property type="molecule type" value="Genomic_DNA"/>
</dbReference>
<keyword evidence="6 7" id="KW-0472">Membrane</keyword>
<evidence type="ECO:0000256" key="4">
    <source>
        <dbReference type="ARBA" id="ARBA00022692"/>
    </source>
</evidence>
<reference evidence="10" key="1">
    <citation type="journal article" date="2019" name="Int. J. Syst. Evol. Microbiol.">
        <title>The Global Catalogue of Microorganisms (GCM) 10K type strain sequencing project: providing services to taxonomists for standard genome sequencing and annotation.</title>
        <authorList>
            <consortium name="The Broad Institute Genomics Platform"/>
            <consortium name="The Broad Institute Genome Sequencing Center for Infectious Disease"/>
            <person name="Wu L."/>
            <person name="Ma J."/>
        </authorList>
    </citation>
    <scope>NUCLEOTIDE SEQUENCE [LARGE SCALE GENOMIC DNA]</scope>
    <source>
        <strain evidence="10">IBRC-M 10908</strain>
    </source>
</reference>
<proteinExistence type="inferred from homology"/>
<dbReference type="RefSeq" id="WP_380624094.1">
    <property type="nucleotide sequence ID" value="NZ_JBHSDK010000028.1"/>
</dbReference>
<protein>
    <submittedName>
        <fullName evidence="9">ABC transporter permease</fullName>
    </submittedName>
</protein>
<comment type="subcellular location">
    <subcellularLocation>
        <location evidence="1 7">Cell membrane</location>
        <topology evidence="1 7">Multi-pass membrane protein</topology>
    </subcellularLocation>
</comment>
<dbReference type="PANTHER" id="PTHR43163">
    <property type="entry name" value="DIPEPTIDE TRANSPORT SYSTEM PERMEASE PROTEIN DPPB-RELATED"/>
    <property type="match status" value="1"/>
</dbReference>
<feature type="transmembrane region" description="Helical" evidence="7">
    <location>
        <begin position="133"/>
        <end position="155"/>
    </location>
</feature>
<keyword evidence="5 7" id="KW-1133">Transmembrane helix</keyword>
<dbReference type="InterPro" id="IPR045621">
    <property type="entry name" value="BPD_transp_1_N"/>
</dbReference>
<feature type="transmembrane region" description="Helical" evidence="7">
    <location>
        <begin position="301"/>
        <end position="324"/>
    </location>
</feature>
<dbReference type="PANTHER" id="PTHR43163:SF6">
    <property type="entry name" value="DIPEPTIDE TRANSPORT SYSTEM PERMEASE PROTEIN DPPB-RELATED"/>
    <property type="match status" value="1"/>
</dbReference>
<feature type="domain" description="ABC transmembrane type-1" evidence="8">
    <location>
        <begin position="95"/>
        <end position="324"/>
    </location>
</feature>
<evidence type="ECO:0000256" key="3">
    <source>
        <dbReference type="ARBA" id="ARBA00022475"/>
    </source>
</evidence>
<evidence type="ECO:0000256" key="1">
    <source>
        <dbReference type="ARBA" id="ARBA00004651"/>
    </source>
</evidence>
<feature type="transmembrane region" description="Helical" evidence="7">
    <location>
        <begin position="197"/>
        <end position="216"/>
    </location>
</feature>
<evidence type="ECO:0000313" key="9">
    <source>
        <dbReference type="EMBL" id="MFC4337274.1"/>
    </source>
</evidence>